<keyword evidence="1" id="KW-0472">Membrane</keyword>
<feature type="transmembrane region" description="Helical" evidence="1">
    <location>
        <begin position="33"/>
        <end position="51"/>
    </location>
</feature>
<dbReference type="EMBL" id="GEZM01055874">
    <property type="protein sequence ID" value="JAV72903.1"/>
    <property type="molecule type" value="Transcribed_RNA"/>
</dbReference>
<protein>
    <submittedName>
        <fullName evidence="2">Uncharacterized protein</fullName>
    </submittedName>
</protein>
<dbReference type="AlphaFoldDB" id="A0A1Y1LH00"/>
<reference evidence="2" key="1">
    <citation type="journal article" date="2016" name="Sci. Rep.">
        <title>Molecular characterization of firefly nuptial gifts: a multi-omics approach sheds light on postcopulatory sexual selection.</title>
        <authorList>
            <person name="Al-Wathiqui N."/>
            <person name="Fallon T.R."/>
            <person name="South A."/>
            <person name="Weng J.K."/>
            <person name="Lewis S.M."/>
        </authorList>
    </citation>
    <scope>NUCLEOTIDE SEQUENCE</scope>
</reference>
<accession>A0A1Y1LH00</accession>
<feature type="transmembrane region" description="Helical" evidence="1">
    <location>
        <begin position="72"/>
        <end position="98"/>
    </location>
</feature>
<name>A0A1Y1LH00_PHOPY</name>
<organism evidence="2">
    <name type="scientific">Photinus pyralis</name>
    <name type="common">Common eastern firefly</name>
    <name type="synonym">Lampyris pyralis</name>
    <dbReference type="NCBI Taxonomy" id="7054"/>
    <lineage>
        <taxon>Eukaryota</taxon>
        <taxon>Metazoa</taxon>
        <taxon>Ecdysozoa</taxon>
        <taxon>Arthropoda</taxon>
        <taxon>Hexapoda</taxon>
        <taxon>Insecta</taxon>
        <taxon>Pterygota</taxon>
        <taxon>Neoptera</taxon>
        <taxon>Endopterygota</taxon>
        <taxon>Coleoptera</taxon>
        <taxon>Polyphaga</taxon>
        <taxon>Elateriformia</taxon>
        <taxon>Elateroidea</taxon>
        <taxon>Lampyridae</taxon>
        <taxon>Lampyrinae</taxon>
        <taxon>Photinus</taxon>
    </lineage>
</organism>
<sequence length="118" mass="13072">MSQTGVPNPNTDKLSHDNGYTNSVSFKMAQFKGVFYLAVIFVVIACLMQEVDGRRKILRGRKTITRRYYKSAAIPAWAIILLVSVGELVLGAALFFVMKKFIIDPPLSGTYSPTNISP</sequence>
<evidence type="ECO:0000256" key="1">
    <source>
        <dbReference type="SAM" id="Phobius"/>
    </source>
</evidence>
<evidence type="ECO:0000313" key="2">
    <source>
        <dbReference type="EMBL" id="JAV72903.1"/>
    </source>
</evidence>
<proteinExistence type="predicted"/>
<keyword evidence="1" id="KW-1133">Transmembrane helix</keyword>
<keyword evidence="1" id="KW-0812">Transmembrane</keyword>